<gene>
    <name evidence="1" type="ORF">C445_11616</name>
</gene>
<dbReference type="EMBL" id="AOLZ01000042">
    <property type="protein sequence ID" value="EMA31956.1"/>
    <property type="molecule type" value="Genomic_DNA"/>
</dbReference>
<comment type="caution">
    <text evidence="1">The sequence shown here is derived from an EMBL/GenBank/DDBJ whole genome shotgun (WGS) entry which is preliminary data.</text>
</comment>
<proteinExistence type="predicted"/>
<evidence type="ECO:0000313" key="2">
    <source>
        <dbReference type="Proteomes" id="UP000011555"/>
    </source>
</evidence>
<dbReference type="InParanoid" id="M0LEH5"/>
<dbReference type="AlphaFoldDB" id="M0LEH5"/>
<sequence>MSIVGVNVRIYNLPDRQTARVGKY</sequence>
<protein>
    <submittedName>
        <fullName evidence="1">ATPase involved in replication control Cdc46/Mcm family-like protein</fullName>
    </submittedName>
</protein>
<reference evidence="1 2" key="1">
    <citation type="journal article" date="2014" name="PLoS Genet.">
        <title>Phylogenetically driven sequencing of extremely halophilic archaea reveals strategies for static and dynamic osmo-response.</title>
        <authorList>
            <person name="Becker E.A."/>
            <person name="Seitzer P.M."/>
            <person name="Tritt A."/>
            <person name="Larsen D."/>
            <person name="Krusor M."/>
            <person name="Yao A.I."/>
            <person name="Wu D."/>
            <person name="Madern D."/>
            <person name="Eisen J.A."/>
            <person name="Darling A.E."/>
            <person name="Facciotti M.T."/>
        </authorList>
    </citation>
    <scope>NUCLEOTIDE SEQUENCE [LARGE SCALE GENOMIC DNA]</scope>
    <source>
        <strain evidence="1 2">AJ5</strain>
    </source>
</reference>
<evidence type="ECO:0000313" key="1">
    <source>
        <dbReference type="EMBL" id="EMA31956.1"/>
    </source>
</evidence>
<accession>M0LEH5</accession>
<name>M0LEH5_NATLA</name>
<dbReference type="Proteomes" id="UP000011555">
    <property type="component" value="Unassembled WGS sequence"/>
</dbReference>
<organism evidence="1 2">
    <name type="scientific">Natronobacterium lacisalsi AJ5</name>
    <dbReference type="NCBI Taxonomy" id="358396"/>
    <lineage>
        <taxon>Archaea</taxon>
        <taxon>Methanobacteriati</taxon>
        <taxon>Methanobacteriota</taxon>
        <taxon>Stenosarchaea group</taxon>
        <taxon>Halobacteria</taxon>
        <taxon>Halobacteriales</taxon>
        <taxon>Natrialbaceae</taxon>
        <taxon>Natronobacterium</taxon>
    </lineage>
</organism>
<keyword evidence="2" id="KW-1185">Reference proteome</keyword>